<reference evidence="10 11" key="1">
    <citation type="submission" date="2013-08" db="EMBL/GenBank/DDBJ databases">
        <title>Genome sequencing of Lysobacter.</title>
        <authorList>
            <person name="Zhang S."/>
            <person name="Wang G."/>
        </authorList>
    </citation>
    <scope>NUCLEOTIDE SEQUENCE [LARGE SCALE GENOMIC DNA]</scope>
    <source>
        <strain evidence="10 11">GH1-9</strain>
    </source>
</reference>
<dbReference type="SUPFAM" id="SSF90123">
    <property type="entry name" value="ABC transporter transmembrane region"/>
    <property type="match status" value="1"/>
</dbReference>
<evidence type="ECO:0000256" key="2">
    <source>
        <dbReference type="ARBA" id="ARBA00022692"/>
    </source>
</evidence>
<keyword evidence="2 7" id="KW-0812">Transmembrane</keyword>
<feature type="transmembrane region" description="Helical" evidence="7">
    <location>
        <begin position="76"/>
        <end position="96"/>
    </location>
</feature>
<feature type="transmembrane region" description="Helical" evidence="7">
    <location>
        <begin position="153"/>
        <end position="170"/>
    </location>
</feature>
<feature type="transmembrane region" description="Helical" evidence="7">
    <location>
        <begin position="257"/>
        <end position="275"/>
    </location>
</feature>
<dbReference type="PANTHER" id="PTHR43394">
    <property type="entry name" value="ATP-DEPENDENT PERMEASE MDL1, MITOCHONDRIAL"/>
    <property type="match status" value="1"/>
</dbReference>
<dbReference type="STRING" id="1385517.N800_02225"/>
<comment type="caution">
    <text evidence="10">The sequence shown here is derived from an EMBL/GenBank/DDBJ whole genome shotgun (WGS) entry which is preliminary data.</text>
</comment>
<dbReference type="GO" id="GO:0005886">
    <property type="term" value="C:plasma membrane"/>
    <property type="evidence" value="ECO:0007669"/>
    <property type="project" value="UniProtKB-SubCell"/>
</dbReference>
<dbReference type="AlphaFoldDB" id="A0A0A0F0H9"/>
<dbReference type="SMART" id="SM00382">
    <property type="entry name" value="AAA"/>
    <property type="match status" value="1"/>
</dbReference>
<evidence type="ECO:0000313" key="10">
    <source>
        <dbReference type="EMBL" id="KGM54897.1"/>
    </source>
</evidence>
<dbReference type="PROSITE" id="PS50893">
    <property type="entry name" value="ABC_TRANSPORTER_2"/>
    <property type="match status" value="1"/>
</dbReference>
<dbReference type="InterPro" id="IPR017871">
    <property type="entry name" value="ABC_transporter-like_CS"/>
</dbReference>
<evidence type="ECO:0000256" key="3">
    <source>
        <dbReference type="ARBA" id="ARBA00022741"/>
    </source>
</evidence>
<dbReference type="PANTHER" id="PTHR43394:SF1">
    <property type="entry name" value="ATP-BINDING CASSETTE SUB-FAMILY B MEMBER 10, MITOCHONDRIAL"/>
    <property type="match status" value="1"/>
</dbReference>
<sequence length="593" mass="62888">MNQPADAAPAPPPAKAPIGSLRTLWPFVSRHRGLFTAWLVALACSSAATLTLPKAFGTMIDQGFAQGGGAAIDRAFLLLFVVAVALALATAARFYFVSLLGEKVVADLRERLYGHLVGLDLGFHDRNRSGELVSRLTADAELLRSVIGSTMSVALRSVVTFLGSLTMLFVTSPRLAAFALLGIPLAVLPIVLGARRLQKISRASQDRVADANALAAETLGAVPTVQAHAREPYERGRFASALQTAVATAGRRIRAQAWVTAIAIVLVFGAITLVLWSGAHDVASGRMTAGTLGQFVLYALIGGGSVGALAEVWNELQRAAGGMGRISELLEETPAISAPAAPTGLPAPVRGDIVLDHVTFHYPQRPDAPALEDFSLHVQPGETVALVGPSGAGKSTVFSMLLRFHDPQAGQVKVDNVDLRQLDPAALREAIALVPQHPTIFATNARDNIRYGRLDASDAEVDAAVRAAHAADFVAALPERLDTQLGERGARLSGGQQQRIAIARALLKDAPILLLDEATSALDAQSERAVQQALETLMEGRTTLVIAHRLATVLKADRIVVMDHGRIVAEGRHEQLLAQDGLYAELARLQFID</sequence>
<dbReference type="CDD" id="cd18575">
    <property type="entry name" value="ABC_6TM_bac_exporter_ABCB8_10_like"/>
    <property type="match status" value="1"/>
</dbReference>
<gene>
    <name evidence="10" type="ORF">N800_02225</name>
</gene>
<dbReference type="InterPro" id="IPR003593">
    <property type="entry name" value="AAA+_ATPase"/>
</dbReference>
<dbReference type="SUPFAM" id="SSF52540">
    <property type="entry name" value="P-loop containing nucleoside triphosphate hydrolases"/>
    <property type="match status" value="1"/>
</dbReference>
<dbReference type="Pfam" id="PF00664">
    <property type="entry name" value="ABC_membrane"/>
    <property type="match status" value="1"/>
</dbReference>
<evidence type="ECO:0000256" key="5">
    <source>
        <dbReference type="ARBA" id="ARBA00022989"/>
    </source>
</evidence>
<feature type="domain" description="ABC transmembrane type-1" evidence="9">
    <location>
        <begin position="39"/>
        <end position="318"/>
    </location>
</feature>
<dbReference type="InterPro" id="IPR011918">
    <property type="entry name" value="ABC_MsbA_ATP-bd"/>
</dbReference>
<accession>A0A0A0F0H9</accession>
<keyword evidence="5 7" id="KW-1133">Transmembrane helix</keyword>
<keyword evidence="11" id="KW-1185">Reference proteome</keyword>
<dbReference type="GO" id="GO:0016887">
    <property type="term" value="F:ATP hydrolysis activity"/>
    <property type="evidence" value="ECO:0007669"/>
    <property type="project" value="InterPro"/>
</dbReference>
<dbReference type="Gene3D" id="3.40.50.300">
    <property type="entry name" value="P-loop containing nucleotide triphosphate hydrolases"/>
    <property type="match status" value="1"/>
</dbReference>
<dbReference type="InterPro" id="IPR011527">
    <property type="entry name" value="ABC1_TM_dom"/>
</dbReference>
<dbReference type="OrthoDB" id="9806127at2"/>
<evidence type="ECO:0000256" key="1">
    <source>
        <dbReference type="ARBA" id="ARBA00004651"/>
    </source>
</evidence>
<dbReference type="PROSITE" id="PS00211">
    <property type="entry name" value="ABC_TRANSPORTER_1"/>
    <property type="match status" value="1"/>
</dbReference>
<dbReference type="GO" id="GO:0015421">
    <property type="term" value="F:ABC-type oligopeptide transporter activity"/>
    <property type="evidence" value="ECO:0007669"/>
    <property type="project" value="TreeGrafter"/>
</dbReference>
<dbReference type="NCBIfam" id="TIGR02204">
    <property type="entry name" value="MsbA_rel"/>
    <property type="match status" value="1"/>
</dbReference>
<dbReference type="eggNOG" id="COG1132">
    <property type="taxonomic scope" value="Bacteria"/>
</dbReference>
<keyword evidence="6 7" id="KW-0472">Membrane</keyword>
<dbReference type="PROSITE" id="PS50929">
    <property type="entry name" value="ABC_TM1F"/>
    <property type="match status" value="1"/>
</dbReference>
<keyword evidence="4 10" id="KW-0067">ATP-binding</keyword>
<evidence type="ECO:0000256" key="4">
    <source>
        <dbReference type="ARBA" id="ARBA00022840"/>
    </source>
</evidence>
<name>A0A0A0F0H9_9GAMM</name>
<feature type="domain" description="ABC transporter" evidence="8">
    <location>
        <begin position="353"/>
        <end position="589"/>
    </location>
</feature>
<dbReference type="Gene3D" id="1.20.1560.10">
    <property type="entry name" value="ABC transporter type 1, transmembrane domain"/>
    <property type="match status" value="1"/>
</dbReference>
<evidence type="ECO:0000256" key="7">
    <source>
        <dbReference type="SAM" id="Phobius"/>
    </source>
</evidence>
<proteinExistence type="predicted"/>
<dbReference type="Pfam" id="PF00005">
    <property type="entry name" value="ABC_tran"/>
    <property type="match status" value="1"/>
</dbReference>
<dbReference type="EMBL" id="AVPU01000009">
    <property type="protein sequence ID" value="KGM54897.1"/>
    <property type="molecule type" value="Genomic_DNA"/>
</dbReference>
<feature type="transmembrane region" description="Helical" evidence="7">
    <location>
        <begin position="34"/>
        <end position="56"/>
    </location>
</feature>
<evidence type="ECO:0000259" key="9">
    <source>
        <dbReference type="PROSITE" id="PS50929"/>
    </source>
</evidence>
<feature type="transmembrane region" description="Helical" evidence="7">
    <location>
        <begin position="176"/>
        <end position="194"/>
    </location>
</feature>
<dbReference type="InterPro" id="IPR036640">
    <property type="entry name" value="ABC1_TM_sf"/>
</dbReference>
<dbReference type="Proteomes" id="UP000029998">
    <property type="component" value="Unassembled WGS sequence"/>
</dbReference>
<evidence type="ECO:0000259" key="8">
    <source>
        <dbReference type="PROSITE" id="PS50893"/>
    </source>
</evidence>
<dbReference type="InterPro" id="IPR027417">
    <property type="entry name" value="P-loop_NTPase"/>
</dbReference>
<comment type="subcellular location">
    <subcellularLocation>
        <location evidence="1">Cell membrane</location>
        <topology evidence="1">Multi-pass membrane protein</topology>
    </subcellularLocation>
</comment>
<dbReference type="RefSeq" id="WP_036136471.1">
    <property type="nucleotide sequence ID" value="NZ_AVPU01000009.1"/>
</dbReference>
<feature type="transmembrane region" description="Helical" evidence="7">
    <location>
        <begin position="295"/>
        <end position="313"/>
    </location>
</feature>
<keyword evidence="3" id="KW-0547">Nucleotide-binding</keyword>
<evidence type="ECO:0000313" key="11">
    <source>
        <dbReference type="Proteomes" id="UP000029998"/>
    </source>
</evidence>
<protein>
    <submittedName>
        <fullName evidence="10">ABC transporter ATP-binding protein</fullName>
    </submittedName>
</protein>
<evidence type="ECO:0000256" key="6">
    <source>
        <dbReference type="ARBA" id="ARBA00023136"/>
    </source>
</evidence>
<dbReference type="GO" id="GO:0090374">
    <property type="term" value="P:oligopeptide export from mitochondrion"/>
    <property type="evidence" value="ECO:0007669"/>
    <property type="project" value="TreeGrafter"/>
</dbReference>
<dbReference type="InterPro" id="IPR039421">
    <property type="entry name" value="Type_1_exporter"/>
</dbReference>
<organism evidence="10 11">
    <name type="scientific">Lysobacter daejeonensis GH1-9</name>
    <dbReference type="NCBI Taxonomy" id="1385517"/>
    <lineage>
        <taxon>Bacteria</taxon>
        <taxon>Pseudomonadati</taxon>
        <taxon>Pseudomonadota</taxon>
        <taxon>Gammaproteobacteria</taxon>
        <taxon>Lysobacterales</taxon>
        <taxon>Lysobacteraceae</taxon>
        <taxon>Aerolutibacter</taxon>
    </lineage>
</organism>
<dbReference type="InterPro" id="IPR003439">
    <property type="entry name" value="ABC_transporter-like_ATP-bd"/>
</dbReference>
<dbReference type="GO" id="GO:0005524">
    <property type="term" value="F:ATP binding"/>
    <property type="evidence" value="ECO:0007669"/>
    <property type="project" value="UniProtKB-KW"/>
</dbReference>
<dbReference type="FunFam" id="3.40.50.300:FF:000218">
    <property type="entry name" value="Multidrug ABC transporter ATP-binding protein"/>
    <property type="match status" value="1"/>
</dbReference>